<name>A0AA43AVT1_9BURK</name>
<accession>A0AA43AVT1</accession>
<evidence type="ECO:0000313" key="2">
    <source>
        <dbReference type="Proteomes" id="UP001161294"/>
    </source>
</evidence>
<protein>
    <submittedName>
        <fullName evidence="1">Uncharacterized protein</fullName>
    </submittedName>
</protein>
<dbReference type="Proteomes" id="UP001161294">
    <property type="component" value="Unassembled WGS sequence"/>
</dbReference>
<dbReference type="EMBL" id="JAOCJW010000033">
    <property type="protein sequence ID" value="MDH2006778.1"/>
    <property type="molecule type" value="Genomic_DNA"/>
</dbReference>
<dbReference type="AlphaFoldDB" id="A0AA43AVT1"/>
<organism evidence="1 2">
    <name type="scientific">Comamonas aquatica</name>
    <dbReference type="NCBI Taxonomy" id="225991"/>
    <lineage>
        <taxon>Bacteria</taxon>
        <taxon>Pseudomonadati</taxon>
        <taxon>Pseudomonadota</taxon>
        <taxon>Betaproteobacteria</taxon>
        <taxon>Burkholderiales</taxon>
        <taxon>Comamonadaceae</taxon>
        <taxon>Comamonas</taxon>
    </lineage>
</organism>
<evidence type="ECO:0000313" key="1">
    <source>
        <dbReference type="EMBL" id="MDH2006778.1"/>
    </source>
</evidence>
<reference evidence="1" key="1">
    <citation type="submission" date="2022-09" db="EMBL/GenBank/DDBJ databases">
        <title>Intensive care unit water sources are persistently colonized with multi-drug resistant bacteria and are the site of extensive horizontal gene transfer of antibiotic resistance genes.</title>
        <authorList>
            <person name="Diorio-Toth L."/>
        </authorList>
    </citation>
    <scope>NUCLEOTIDE SEQUENCE</scope>
    <source>
        <strain evidence="1">GD03686</strain>
    </source>
</reference>
<gene>
    <name evidence="1" type="ORF">N5J23_14695</name>
</gene>
<comment type="caution">
    <text evidence="1">The sequence shown here is derived from an EMBL/GenBank/DDBJ whole genome shotgun (WGS) entry which is preliminary data.</text>
</comment>
<dbReference type="RefSeq" id="WP_279853673.1">
    <property type="nucleotide sequence ID" value="NZ_JAOCIA010000035.1"/>
</dbReference>
<proteinExistence type="predicted"/>
<sequence>MSAPLHPLLEDVQLECRNGWYNIVRVLCEQLQDQADRFGAPEPKVLEVKEKYGTLHFYANQCSQTQYALIELAEELSAHTCEVCGKAATLRRFGWLQTLCEEHAEDAGTC</sequence>